<feature type="region of interest" description="Disordered" evidence="1">
    <location>
        <begin position="25"/>
        <end position="69"/>
    </location>
</feature>
<dbReference type="STRING" id="35608.A0A2U1L4M0"/>
<name>A0A2U1L4M0_ARTAN</name>
<evidence type="ECO:0000256" key="1">
    <source>
        <dbReference type="SAM" id="MobiDB-lite"/>
    </source>
</evidence>
<protein>
    <submittedName>
        <fullName evidence="2">Uncharacterized protein</fullName>
    </submittedName>
</protein>
<dbReference type="PANTHER" id="PTHR34539">
    <property type="entry name" value="T6J4.11 PROTEIN"/>
    <property type="match status" value="1"/>
</dbReference>
<proteinExistence type="predicted"/>
<sequence length="135" mass="14902">MNSPVNQKQDSDELNSVSQDLDSFIKSFEEEISHPPENTTSGDRSSESGESRPEIEFLLEASDDELGLPPTESVVNEWVGLSELNWYDSFENDGFEYGDLNGGGFGVSDCNNNCEGEYEVLDGLFDYTDLGLPAQ</sequence>
<gene>
    <name evidence="2" type="ORF">CTI12_AA530710</name>
</gene>
<keyword evidence="3" id="KW-1185">Reference proteome</keyword>
<evidence type="ECO:0000313" key="2">
    <source>
        <dbReference type="EMBL" id="PWA43953.1"/>
    </source>
</evidence>
<comment type="caution">
    <text evidence="2">The sequence shown here is derived from an EMBL/GenBank/DDBJ whole genome shotgun (WGS) entry which is preliminary data.</text>
</comment>
<accession>A0A2U1L4M0</accession>
<reference evidence="2 3" key="1">
    <citation type="journal article" date="2018" name="Mol. Plant">
        <title>The genome of Artemisia annua provides insight into the evolution of Asteraceae family and artemisinin biosynthesis.</title>
        <authorList>
            <person name="Shen Q."/>
            <person name="Zhang L."/>
            <person name="Liao Z."/>
            <person name="Wang S."/>
            <person name="Yan T."/>
            <person name="Shi P."/>
            <person name="Liu M."/>
            <person name="Fu X."/>
            <person name="Pan Q."/>
            <person name="Wang Y."/>
            <person name="Lv Z."/>
            <person name="Lu X."/>
            <person name="Zhang F."/>
            <person name="Jiang W."/>
            <person name="Ma Y."/>
            <person name="Chen M."/>
            <person name="Hao X."/>
            <person name="Li L."/>
            <person name="Tang Y."/>
            <person name="Lv G."/>
            <person name="Zhou Y."/>
            <person name="Sun X."/>
            <person name="Brodelius P.E."/>
            <person name="Rose J.K.C."/>
            <person name="Tang K."/>
        </authorList>
    </citation>
    <scope>NUCLEOTIDE SEQUENCE [LARGE SCALE GENOMIC DNA]</scope>
    <source>
        <strain evidence="3">cv. Huhao1</strain>
        <tissue evidence="2">Leaf</tissue>
    </source>
</reference>
<dbReference type="OrthoDB" id="781489at2759"/>
<dbReference type="EMBL" id="PKPP01011538">
    <property type="protein sequence ID" value="PWA43953.1"/>
    <property type="molecule type" value="Genomic_DNA"/>
</dbReference>
<organism evidence="2 3">
    <name type="scientific">Artemisia annua</name>
    <name type="common">Sweet wormwood</name>
    <dbReference type="NCBI Taxonomy" id="35608"/>
    <lineage>
        <taxon>Eukaryota</taxon>
        <taxon>Viridiplantae</taxon>
        <taxon>Streptophyta</taxon>
        <taxon>Embryophyta</taxon>
        <taxon>Tracheophyta</taxon>
        <taxon>Spermatophyta</taxon>
        <taxon>Magnoliopsida</taxon>
        <taxon>eudicotyledons</taxon>
        <taxon>Gunneridae</taxon>
        <taxon>Pentapetalae</taxon>
        <taxon>asterids</taxon>
        <taxon>campanulids</taxon>
        <taxon>Asterales</taxon>
        <taxon>Asteraceae</taxon>
        <taxon>Asteroideae</taxon>
        <taxon>Anthemideae</taxon>
        <taxon>Artemisiinae</taxon>
        <taxon>Artemisia</taxon>
    </lineage>
</organism>
<dbReference type="PANTHER" id="PTHR34539:SF19">
    <property type="entry name" value="T6J4.11 PROTEIN"/>
    <property type="match status" value="1"/>
</dbReference>
<feature type="compositionally biased region" description="Basic and acidic residues" evidence="1">
    <location>
        <begin position="44"/>
        <end position="55"/>
    </location>
</feature>
<feature type="region of interest" description="Disordered" evidence="1">
    <location>
        <begin position="1"/>
        <end position="20"/>
    </location>
</feature>
<dbReference type="Proteomes" id="UP000245207">
    <property type="component" value="Unassembled WGS sequence"/>
</dbReference>
<dbReference type="AlphaFoldDB" id="A0A2U1L4M0"/>
<evidence type="ECO:0000313" key="3">
    <source>
        <dbReference type="Proteomes" id="UP000245207"/>
    </source>
</evidence>